<reference evidence="2 3" key="2">
    <citation type="submission" date="2020-09" db="EMBL/GenBank/DDBJ databases">
        <authorList>
            <person name="Chen F.-J."/>
            <person name="Lee Y.-T."/>
        </authorList>
    </citation>
    <scope>NUCLEOTIDE SEQUENCE [LARGE SCALE GENOMIC DNA]</scope>
    <source>
        <strain evidence="2 3">AS39</strain>
    </source>
</reference>
<name>A0A7H2V317_9GAMM</name>
<protein>
    <submittedName>
        <fullName evidence="2">Uncharacterized protein</fullName>
    </submittedName>
</protein>
<feature type="chain" id="PRO_5029012289" evidence="1">
    <location>
        <begin position="20"/>
        <end position="111"/>
    </location>
</feature>
<evidence type="ECO:0000313" key="2">
    <source>
        <dbReference type="EMBL" id="QNX70750.1"/>
    </source>
</evidence>
<sequence length="111" mass="12547">MNKVIIFLLIIGMTKSVFAGTVPRITEEEHEKKCIQIAQLAQLFMTTRQNGAPILEALGIVDKAFKEKKDRDVIKDIVRDAYAQPTYTVPSIKKDQVNEFTAKHYLACSGY</sequence>
<dbReference type="AlphaFoldDB" id="A0A7H2V317"/>
<dbReference type="Proteomes" id="UP000516666">
    <property type="component" value="Chromosome"/>
</dbReference>
<feature type="signal peptide" evidence="1">
    <location>
        <begin position="1"/>
        <end position="19"/>
    </location>
</feature>
<evidence type="ECO:0000313" key="3">
    <source>
        <dbReference type="Proteomes" id="UP000516666"/>
    </source>
</evidence>
<accession>A0A7H2V317</accession>
<keyword evidence="1" id="KW-0732">Signal</keyword>
<dbReference type="RefSeq" id="WP_191011646.1">
    <property type="nucleotide sequence ID" value="NZ_CP061646.1"/>
</dbReference>
<gene>
    <name evidence="2" type="ORF">IC776_09570</name>
</gene>
<proteinExistence type="predicted"/>
<organism evidence="2 3">
    <name type="scientific">Acinetobacter seifertii</name>
    <dbReference type="NCBI Taxonomy" id="1530123"/>
    <lineage>
        <taxon>Bacteria</taxon>
        <taxon>Pseudomonadati</taxon>
        <taxon>Pseudomonadota</taxon>
        <taxon>Gammaproteobacteria</taxon>
        <taxon>Moraxellales</taxon>
        <taxon>Moraxellaceae</taxon>
        <taxon>Acinetobacter</taxon>
        <taxon>Acinetobacter calcoaceticus/baumannii complex</taxon>
    </lineage>
</organism>
<dbReference type="EMBL" id="CP061646">
    <property type="protein sequence ID" value="QNX70750.1"/>
    <property type="molecule type" value="Genomic_DNA"/>
</dbReference>
<reference evidence="3" key="1">
    <citation type="submission" date="2020-09" db="EMBL/GenBank/DDBJ databases">
        <title>Clinical and molecular characterization of Acinetobacter seifertii in Taiwan.</title>
        <authorList>
            <person name="Li L.-H."/>
            <person name="Yang Y.-S."/>
            <person name="Sun J.-R."/>
            <person name="Huang T.-W."/>
            <person name="Huang W.-C."/>
            <person name="Wang Y.-C."/>
            <person name="Kuo T.-H."/>
            <person name="Kuo S.-C."/>
            <person name="Chen T.-L."/>
        </authorList>
    </citation>
    <scope>NUCLEOTIDE SEQUENCE [LARGE SCALE GENOMIC DNA]</scope>
    <source>
        <strain evidence="3">AS39</strain>
    </source>
</reference>
<evidence type="ECO:0000256" key="1">
    <source>
        <dbReference type="SAM" id="SignalP"/>
    </source>
</evidence>